<evidence type="ECO:0000256" key="3">
    <source>
        <dbReference type="ARBA" id="ARBA00022691"/>
    </source>
</evidence>
<evidence type="ECO:0000256" key="2">
    <source>
        <dbReference type="ARBA" id="ARBA00022679"/>
    </source>
</evidence>
<name>A0A0C3C6N0_OIDMZ</name>
<dbReference type="InterPro" id="IPR036390">
    <property type="entry name" value="WH_DNA-bd_sf"/>
</dbReference>
<dbReference type="SUPFAM" id="SSF46785">
    <property type="entry name" value="Winged helix' DNA-binding domain"/>
    <property type="match status" value="1"/>
</dbReference>
<dbReference type="SUPFAM" id="SSF53335">
    <property type="entry name" value="S-adenosyl-L-methionine-dependent methyltransferases"/>
    <property type="match status" value="1"/>
</dbReference>
<organism evidence="5 6">
    <name type="scientific">Oidiodendron maius (strain Zn)</name>
    <dbReference type="NCBI Taxonomy" id="913774"/>
    <lineage>
        <taxon>Eukaryota</taxon>
        <taxon>Fungi</taxon>
        <taxon>Dikarya</taxon>
        <taxon>Ascomycota</taxon>
        <taxon>Pezizomycotina</taxon>
        <taxon>Leotiomycetes</taxon>
        <taxon>Leotiomycetes incertae sedis</taxon>
        <taxon>Myxotrichaceae</taxon>
        <taxon>Oidiodendron</taxon>
    </lineage>
</organism>
<dbReference type="AlphaFoldDB" id="A0A0C3C6N0"/>
<dbReference type="EMBL" id="KN832889">
    <property type="protein sequence ID" value="KIM94543.1"/>
    <property type="molecule type" value="Genomic_DNA"/>
</dbReference>
<keyword evidence="6" id="KW-1185">Reference proteome</keyword>
<dbReference type="PANTHER" id="PTHR43712">
    <property type="entry name" value="PUTATIVE (AFU_ORTHOLOGUE AFUA_4G14580)-RELATED"/>
    <property type="match status" value="1"/>
</dbReference>
<accession>A0A0C3C6N0</accession>
<dbReference type="Proteomes" id="UP000054321">
    <property type="component" value="Unassembled WGS sequence"/>
</dbReference>
<gene>
    <name evidence="5" type="ORF">OIDMADRAFT_207236</name>
</gene>
<dbReference type="GO" id="GO:0008171">
    <property type="term" value="F:O-methyltransferase activity"/>
    <property type="evidence" value="ECO:0007669"/>
    <property type="project" value="InterPro"/>
</dbReference>
<keyword evidence="2" id="KW-0808">Transferase</keyword>
<dbReference type="HOGENOM" id="CLU_005533_1_4_1"/>
<evidence type="ECO:0000313" key="5">
    <source>
        <dbReference type="EMBL" id="KIM94543.1"/>
    </source>
</evidence>
<dbReference type="InterPro" id="IPR029063">
    <property type="entry name" value="SAM-dependent_MTases_sf"/>
</dbReference>
<feature type="domain" description="O-methyltransferase C-terminal" evidence="4">
    <location>
        <begin position="224"/>
        <end position="393"/>
    </location>
</feature>
<protein>
    <recommendedName>
        <fullName evidence="4">O-methyltransferase C-terminal domain-containing protein</fullName>
    </recommendedName>
</protein>
<dbReference type="OrthoDB" id="1606438at2759"/>
<sequence>MAATASPLTRLAEQLLEQAKALDAYNASNNLPPASFDTESFVELPLEVENQRRAVIDMAQDLKRLAQGPRDLLFDLWNMFADLANFHFIYHHNLPQHVPLEGTTTYGEIAAAVGVDEVLVRRMLRIAMINRLFVETPEGRVGHSAASRILRLEPAGMDAGGFFIEEMFPAAAKMVEAMKKYPGSGEPNETGFNLAFNTSRPFYRELQATPERVRRFGFAMRWFTSGGRFSVDHLVKGYDWAAFDHEGGVLVDVGGGHGAITFALAQATKNLRFVVQDLPVVAAQGAKTVPSELQDRVSFQAHDFFTPQPVKGADIYFLRTILHNWSDVQASRILGQLLPALKDGSRIVVYEFLPGDVATTAWTDKQPFNMDMIQAIGFNSIERTASDWARLFQSVDRRLEFLGTRTSPGSNMSLIEAQFHEDGNHVA</sequence>
<dbReference type="InterPro" id="IPR036388">
    <property type="entry name" value="WH-like_DNA-bd_sf"/>
</dbReference>
<proteinExistence type="predicted"/>
<keyword evidence="3" id="KW-0949">S-adenosyl-L-methionine</keyword>
<keyword evidence="1" id="KW-0489">Methyltransferase</keyword>
<dbReference type="InterPro" id="IPR016461">
    <property type="entry name" value="COMT-like"/>
</dbReference>
<dbReference type="GO" id="GO:0032259">
    <property type="term" value="P:methylation"/>
    <property type="evidence" value="ECO:0007669"/>
    <property type="project" value="UniProtKB-KW"/>
</dbReference>
<reference evidence="5 6" key="1">
    <citation type="submission" date="2014-04" db="EMBL/GenBank/DDBJ databases">
        <authorList>
            <consortium name="DOE Joint Genome Institute"/>
            <person name="Kuo A."/>
            <person name="Martino E."/>
            <person name="Perotto S."/>
            <person name="Kohler A."/>
            <person name="Nagy L.G."/>
            <person name="Floudas D."/>
            <person name="Copeland A."/>
            <person name="Barry K.W."/>
            <person name="Cichocki N."/>
            <person name="Veneault-Fourrey C."/>
            <person name="LaButti K."/>
            <person name="Lindquist E.A."/>
            <person name="Lipzen A."/>
            <person name="Lundell T."/>
            <person name="Morin E."/>
            <person name="Murat C."/>
            <person name="Sun H."/>
            <person name="Tunlid A."/>
            <person name="Henrissat B."/>
            <person name="Grigoriev I.V."/>
            <person name="Hibbett D.S."/>
            <person name="Martin F."/>
            <person name="Nordberg H.P."/>
            <person name="Cantor M.N."/>
            <person name="Hua S.X."/>
        </authorList>
    </citation>
    <scope>NUCLEOTIDE SEQUENCE [LARGE SCALE GENOMIC DNA]</scope>
    <source>
        <strain evidence="5 6">Zn</strain>
    </source>
</reference>
<evidence type="ECO:0000256" key="1">
    <source>
        <dbReference type="ARBA" id="ARBA00022603"/>
    </source>
</evidence>
<dbReference type="Pfam" id="PF00891">
    <property type="entry name" value="Methyltransf_2"/>
    <property type="match status" value="1"/>
</dbReference>
<reference evidence="6" key="2">
    <citation type="submission" date="2015-01" db="EMBL/GenBank/DDBJ databases">
        <title>Evolutionary Origins and Diversification of the Mycorrhizal Mutualists.</title>
        <authorList>
            <consortium name="DOE Joint Genome Institute"/>
            <consortium name="Mycorrhizal Genomics Consortium"/>
            <person name="Kohler A."/>
            <person name="Kuo A."/>
            <person name="Nagy L.G."/>
            <person name="Floudas D."/>
            <person name="Copeland A."/>
            <person name="Barry K.W."/>
            <person name="Cichocki N."/>
            <person name="Veneault-Fourrey C."/>
            <person name="LaButti K."/>
            <person name="Lindquist E.A."/>
            <person name="Lipzen A."/>
            <person name="Lundell T."/>
            <person name="Morin E."/>
            <person name="Murat C."/>
            <person name="Riley R."/>
            <person name="Ohm R."/>
            <person name="Sun H."/>
            <person name="Tunlid A."/>
            <person name="Henrissat B."/>
            <person name="Grigoriev I.V."/>
            <person name="Hibbett D.S."/>
            <person name="Martin F."/>
        </authorList>
    </citation>
    <scope>NUCLEOTIDE SEQUENCE [LARGE SCALE GENOMIC DNA]</scope>
    <source>
        <strain evidence="6">Zn</strain>
    </source>
</reference>
<dbReference type="PANTHER" id="PTHR43712:SF16">
    <property type="entry name" value="O-METHYLTRANSFERASE ELCB"/>
    <property type="match status" value="1"/>
</dbReference>
<dbReference type="InterPro" id="IPR001077">
    <property type="entry name" value="COMT_C"/>
</dbReference>
<dbReference type="PROSITE" id="PS51683">
    <property type="entry name" value="SAM_OMT_II"/>
    <property type="match status" value="1"/>
</dbReference>
<dbReference type="Gene3D" id="1.10.10.10">
    <property type="entry name" value="Winged helix-like DNA-binding domain superfamily/Winged helix DNA-binding domain"/>
    <property type="match status" value="1"/>
</dbReference>
<dbReference type="InParanoid" id="A0A0C3C6N0"/>
<evidence type="ECO:0000313" key="6">
    <source>
        <dbReference type="Proteomes" id="UP000054321"/>
    </source>
</evidence>
<dbReference type="STRING" id="913774.A0A0C3C6N0"/>
<dbReference type="Gene3D" id="3.40.50.150">
    <property type="entry name" value="Vaccinia Virus protein VP39"/>
    <property type="match status" value="1"/>
</dbReference>
<evidence type="ECO:0000259" key="4">
    <source>
        <dbReference type="Pfam" id="PF00891"/>
    </source>
</evidence>